<proteinExistence type="predicted"/>
<evidence type="ECO:0000313" key="2">
    <source>
        <dbReference type="EMBL" id="CCH62741.1"/>
    </source>
</evidence>
<protein>
    <submittedName>
        <fullName evidence="2">Uncharacterized protein</fullName>
    </submittedName>
</protein>
<dbReference type="HOGENOM" id="CLU_195455_0_0_1"/>
<dbReference type="FunCoup" id="I2H8N9">
    <property type="interactions" value="38"/>
</dbReference>
<dbReference type="KEGG" id="tbl:TBLA_0I00820"/>
<accession>I2H8N9</accession>
<reference evidence="2 3" key="1">
    <citation type="journal article" date="2011" name="Proc. Natl. Acad. Sci. U.S.A.">
        <title>Evolutionary erosion of yeast sex chromosomes by mating-type switching accidents.</title>
        <authorList>
            <person name="Gordon J.L."/>
            <person name="Armisen D."/>
            <person name="Proux-Wera E."/>
            <person name="Oheigeartaigh S.S."/>
            <person name="Byrne K.P."/>
            <person name="Wolfe K.H."/>
        </authorList>
    </citation>
    <scope>NUCLEOTIDE SEQUENCE [LARGE SCALE GENOMIC DNA]</scope>
    <source>
        <strain evidence="3">ATCC 34711 / CBS 6284 / DSM 70876 / NBRC 10599 / NRRL Y-10934 / UCD 77-7</strain>
    </source>
</reference>
<dbReference type="InParanoid" id="I2H8N9"/>
<organism evidence="2 3">
    <name type="scientific">Henningerozyma blattae (strain ATCC 34711 / CBS 6284 / DSM 70876 / NBRC 10599 / NRRL Y-10934 / UCD 77-7)</name>
    <name type="common">Yeast</name>
    <name type="synonym">Tetrapisispora blattae</name>
    <dbReference type="NCBI Taxonomy" id="1071380"/>
    <lineage>
        <taxon>Eukaryota</taxon>
        <taxon>Fungi</taxon>
        <taxon>Dikarya</taxon>
        <taxon>Ascomycota</taxon>
        <taxon>Saccharomycotina</taxon>
        <taxon>Saccharomycetes</taxon>
        <taxon>Saccharomycetales</taxon>
        <taxon>Saccharomycetaceae</taxon>
        <taxon>Henningerozyma</taxon>
    </lineage>
</organism>
<dbReference type="Proteomes" id="UP000002866">
    <property type="component" value="Chromosome 9"/>
</dbReference>
<dbReference type="OrthoDB" id="4068688at2759"/>
<dbReference type="Pfam" id="PF22044">
    <property type="entry name" value="SPO24"/>
    <property type="match status" value="1"/>
</dbReference>
<evidence type="ECO:0000256" key="1">
    <source>
        <dbReference type="SAM" id="MobiDB-lite"/>
    </source>
</evidence>
<gene>
    <name evidence="2" type="primary">TBLA0I00820</name>
    <name evidence="2" type="ORF">TBLA_0I00820</name>
</gene>
<dbReference type="InterPro" id="IPR054415">
    <property type="entry name" value="SPO24"/>
</dbReference>
<dbReference type="AlphaFoldDB" id="I2H8N9"/>
<feature type="compositionally biased region" description="Polar residues" evidence="1">
    <location>
        <begin position="63"/>
        <end position="73"/>
    </location>
</feature>
<name>I2H8N9_HENB6</name>
<evidence type="ECO:0000313" key="3">
    <source>
        <dbReference type="Proteomes" id="UP000002866"/>
    </source>
</evidence>
<sequence>MQFLTLTSEVSQPFVIPAVSPVSQPVSRKNSLADSAQLPQDLDTGALDEALVDSLTEPLALPTDSSSVASPTLDSPAAVPRQRSGSLALL</sequence>
<feature type="region of interest" description="Disordered" evidence="1">
    <location>
        <begin position="61"/>
        <end position="90"/>
    </location>
</feature>
<dbReference type="EMBL" id="HE806324">
    <property type="protein sequence ID" value="CCH62741.1"/>
    <property type="molecule type" value="Genomic_DNA"/>
</dbReference>
<keyword evidence="3" id="KW-1185">Reference proteome</keyword>
<dbReference type="RefSeq" id="XP_004182260.1">
    <property type="nucleotide sequence ID" value="XM_004182212.1"/>
</dbReference>
<dbReference type="GeneID" id="14497919"/>